<protein>
    <submittedName>
        <fullName evidence="1">McrBC 5-methylcytosine restriction system component-like protein</fullName>
    </submittedName>
</protein>
<dbReference type="GeneID" id="8383989"/>
<reference evidence="1 2" key="1">
    <citation type="journal article" date="2009" name="Stand. Genomic Sci.">
        <title>Complete genome sequence of Halorhabdus utahensis type strain (AX-2).</title>
        <authorList>
            <person name="Anderson I."/>
            <person name="Tindall B.J."/>
            <person name="Pomrenke H."/>
            <person name="Goker M."/>
            <person name="Lapidus A."/>
            <person name="Nolan M."/>
            <person name="Copeland A."/>
            <person name="Glavina Del Rio T."/>
            <person name="Chen F."/>
            <person name="Tice H."/>
            <person name="Cheng J.F."/>
            <person name="Lucas S."/>
            <person name="Chertkov O."/>
            <person name="Bruce D."/>
            <person name="Brettin T."/>
            <person name="Detter J.C."/>
            <person name="Han C."/>
            <person name="Goodwin L."/>
            <person name="Land M."/>
            <person name="Hauser L."/>
            <person name="Chang Y.J."/>
            <person name="Jeffries C.D."/>
            <person name="Pitluck S."/>
            <person name="Pati A."/>
            <person name="Mavromatis K."/>
            <person name="Ivanova N."/>
            <person name="Ovchinnikova G."/>
            <person name="Chen A."/>
            <person name="Palaniappan K."/>
            <person name="Chain P."/>
            <person name="Rohde M."/>
            <person name="Bristow J."/>
            <person name="Eisen J.A."/>
            <person name="Markowitz V."/>
            <person name="Hugenholtz P."/>
            <person name="Kyrpides N.C."/>
            <person name="Klenk H.P."/>
        </authorList>
    </citation>
    <scope>NUCLEOTIDE SEQUENCE [LARGE SCALE GENOMIC DNA]</scope>
    <source>
        <strain evidence="2">DSM 12940 / JCM 11049 / AX-2</strain>
    </source>
</reference>
<sequence>MSLSFNRNQEEFEADIQLGEYESSEPIELSEMAVSMLENEVNSGEEKEGDRIKLHYNRDGEAILTSTQYVGVVSLRDGPTIEVRPKAAGTNLLYLLQYAHDTTATTFESQAPYQAGHTFLDAFGALYEAELRRIVDRGLYTDYRRTDATESHLRGRLDIHRQLQRQPPVPTAFECTYDELTHDILANRAILHATTVLLGAVSDRSITQSLRQHQQLLRRQVSLTPVTIQDIERIELNRLADHYEDILRLTKLVIRNSFVSELQAGSSAAFAMLVNMNTIFENAVERACKEVLSEREDWEVKFQDTSQNLITGGKHTVTLQPDITIYDPENTVSLVADAKWKNERPKNADFYQMTSYMLANNVPGILFYPDCGGLNESRSTVTGGFPLWLSELPTAVQVNSYEDFVSAFESETADAIFGMVD</sequence>
<dbReference type="RefSeq" id="WP_015789449.1">
    <property type="nucleotide sequence ID" value="NC_013158.1"/>
</dbReference>
<evidence type="ECO:0000313" key="1">
    <source>
        <dbReference type="EMBL" id="ACV11876.1"/>
    </source>
</evidence>
<dbReference type="EMBL" id="CP001687">
    <property type="protein sequence ID" value="ACV11876.1"/>
    <property type="molecule type" value="Genomic_DNA"/>
</dbReference>
<dbReference type="InterPro" id="IPR019292">
    <property type="entry name" value="McrC"/>
</dbReference>
<evidence type="ECO:0000313" key="2">
    <source>
        <dbReference type="Proteomes" id="UP000002071"/>
    </source>
</evidence>
<dbReference type="Proteomes" id="UP000002071">
    <property type="component" value="Chromosome"/>
</dbReference>
<dbReference type="Pfam" id="PF10117">
    <property type="entry name" value="McrBC"/>
    <property type="match status" value="1"/>
</dbReference>
<dbReference type="OrthoDB" id="307807at2157"/>
<keyword evidence="2" id="KW-1185">Reference proteome</keyword>
<dbReference type="eggNOG" id="arCOG05102">
    <property type="taxonomic scope" value="Archaea"/>
</dbReference>
<gene>
    <name evidence="1" type="ordered locus">Huta_1703</name>
</gene>
<dbReference type="AlphaFoldDB" id="C7NQX2"/>
<dbReference type="KEGG" id="hut:Huta_1703"/>
<proteinExistence type="predicted"/>
<name>C7NQX2_HALUD</name>
<dbReference type="PANTHER" id="PTHR38733">
    <property type="entry name" value="PROTEIN MCRC"/>
    <property type="match status" value="1"/>
</dbReference>
<dbReference type="PANTHER" id="PTHR38733:SF1">
    <property type="entry name" value="TYPE IV METHYL-DIRECTED RESTRICTION ENZYME ECOKMCRBC"/>
    <property type="match status" value="1"/>
</dbReference>
<dbReference type="REBASE" id="21693">
    <property type="entry name" value="HutMcrBCP"/>
</dbReference>
<accession>C7NQX2</accession>
<dbReference type="STRING" id="519442.Huta_1703"/>
<organism evidence="1 2">
    <name type="scientific">Halorhabdus utahensis (strain DSM 12940 / JCM 11049 / AX-2)</name>
    <dbReference type="NCBI Taxonomy" id="519442"/>
    <lineage>
        <taxon>Archaea</taxon>
        <taxon>Methanobacteriati</taxon>
        <taxon>Methanobacteriota</taxon>
        <taxon>Stenosarchaea group</taxon>
        <taxon>Halobacteria</taxon>
        <taxon>Halobacteriales</taxon>
        <taxon>Haloarculaceae</taxon>
        <taxon>Halorhabdus</taxon>
    </lineage>
</organism>
<dbReference type="HOGENOM" id="CLU_638744_0_0_2"/>